<keyword evidence="3" id="KW-0378">Hydrolase</keyword>
<dbReference type="PANTHER" id="PTHR11575:SF6">
    <property type="entry name" value="2',3'-CYCLIC-NUCLEOTIDE 2'-PHOSPHODIESTERASE_3'-NUCLEOTIDASE"/>
    <property type="match status" value="1"/>
</dbReference>
<evidence type="ECO:0000256" key="1">
    <source>
        <dbReference type="ARBA" id="ARBA00006654"/>
    </source>
</evidence>
<comment type="similarity">
    <text evidence="1 3">Belongs to the 5'-nucleotidase family.</text>
</comment>
<evidence type="ECO:0000313" key="7">
    <source>
        <dbReference type="Proteomes" id="UP000051184"/>
    </source>
</evidence>
<dbReference type="Proteomes" id="UP000051184">
    <property type="component" value="Unassembled WGS sequence"/>
</dbReference>
<feature type="domain" description="5'-Nucleotidase C-terminal" evidence="5">
    <location>
        <begin position="397"/>
        <end position="525"/>
    </location>
</feature>
<dbReference type="Gene3D" id="3.90.780.10">
    <property type="entry name" value="5'-Nucleotidase, C-terminal domain"/>
    <property type="match status" value="1"/>
</dbReference>
<evidence type="ECO:0000259" key="5">
    <source>
        <dbReference type="Pfam" id="PF02872"/>
    </source>
</evidence>
<evidence type="ECO:0000259" key="4">
    <source>
        <dbReference type="Pfam" id="PF00149"/>
    </source>
</evidence>
<dbReference type="SUPFAM" id="SSF55816">
    <property type="entry name" value="5'-nucleotidase (syn. UDP-sugar hydrolase), C-terminal domain"/>
    <property type="match status" value="1"/>
</dbReference>
<sequence length="630" mass="69268">MAPNSIETTRRLSLKILATSDVHGALTPTENDETRSSLSHAATLIDDIRASHRNCLVFDNGDFLQGKPLCDYCSEAQNELFQHHPVIRAMNHVGYDAVGLGNHEFDYGIDFLNTGIKQANFPVLSANIQCDRQNWRPSVILERDFEDEDGETICLKIGVFSLLPEQVIAWNNRHLAQDAQTFDIFEAATREAQTLKAADADLVICLLHSGIGAQQLSEKMENAALPIAECVPIDALICGHSHRQFPLKSQKPTLSINHHNGTLFGVPTVQPGCDAAWLGEITLELEKDAMRTQVLASTSRLLSTREAKSNKALRSLLEPYHKECASYLAEPVGRINVPIHSYFSRLPGDPAVALTAFAQREFIRIHANDLFPENIPVLSAASPTKAGGWGGPNNYIQVNAGTIAQEDLTKLHPFQNTLVALHINGQSLREWLEMSASSYNRLNAEKPPQPLRDPAFPCYGFDTIFGVTYEINLTQPARYDVSGKKVGNGERIQDLRWNSKPVHPDQSFVLLTNSYRAGGGGNFPGATTSNHFDLPLIDCRSILSMVLARGVRGEELPTSPWKFSDAPNMSACVQIGSGALDILKEGYGPEIGLNYPIVNSDGFLEFLVEFDASPKAGSIAFPKRSAYIRN</sequence>
<dbReference type="GO" id="GO:0030288">
    <property type="term" value="C:outer membrane-bounded periplasmic space"/>
    <property type="evidence" value="ECO:0007669"/>
    <property type="project" value="TreeGrafter"/>
</dbReference>
<dbReference type="EMBL" id="CYUE01000020">
    <property type="protein sequence ID" value="CUK26014.1"/>
    <property type="molecule type" value="Genomic_DNA"/>
</dbReference>
<dbReference type="GO" id="GO:0009166">
    <property type="term" value="P:nucleotide catabolic process"/>
    <property type="evidence" value="ECO:0007669"/>
    <property type="project" value="InterPro"/>
</dbReference>
<dbReference type="InterPro" id="IPR008334">
    <property type="entry name" value="5'-Nucleotdase_C"/>
</dbReference>
<dbReference type="InterPro" id="IPR036907">
    <property type="entry name" value="5'-Nucleotdase_C_sf"/>
</dbReference>
<dbReference type="PROSITE" id="PS00786">
    <property type="entry name" value="5_NUCLEOTIDASE_2"/>
    <property type="match status" value="1"/>
</dbReference>
<dbReference type="SUPFAM" id="SSF56300">
    <property type="entry name" value="Metallo-dependent phosphatases"/>
    <property type="match status" value="1"/>
</dbReference>
<feature type="domain" description="Calcineurin-like phosphoesterase" evidence="4">
    <location>
        <begin position="14"/>
        <end position="243"/>
    </location>
</feature>
<dbReference type="AlphaFoldDB" id="A0A0P1IVJ1"/>
<proteinExistence type="inferred from homology"/>
<keyword evidence="7" id="KW-1185">Reference proteome</keyword>
<evidence type="ECO:0000256" key="3">
    <source>
        <dbReference type="RuleBase" id="RU362119"/>
    </source>
</evidence>
<dbReference type="InterPro" id="IPR006179">
    <property type="entry name" value="5_nucleotidase/apyrase"/>
</dbReference>
<dbReference type="InterPro" id="IPR029052">
    <property type="entry name" value="Metallo-depent_PP-like"/>
</dbReference>
<dbReference type="PROSITE" id="PS00785">
    <property type="entry name" value="5_NUCLEOTIDASE_1"/>
    <property type="match status" value="1"/>
</dbReference>
<protein>
    <submittedName>
        <fullName evidence="6">Trifunctional nucleotide phosphoesterase protein YfkN</fullName>
    </submittedName>
</protein>
<gene>
    <name evidence="6" type="primary">yfkN_3</name>
    <name evidence="6" type="ORF">TA5114_01820</name>
</gene>
<name>A0A0P1IVJ1_9RHOB</name>
<dbReference type="GO" id="GO:0016788">
    <property type="term" value="F:hydrolase activity, acting on ester bonds"/>
    <property type="evidence" value="ECO:0007669"/>
    <property type="project" value="InterPro"/>
</dbReference>
<dbReference type="GO" id="GO:0046872">
    <property type="term" value="F:metal ion binding"/>
    <property type="evidence" value="ECO:0007669"/>
    <property type="project" value="InterPro"/>
</dbReference>
<dbReference type="Gene3D" id="3.60.21.10">
    <property type="match status" value="1"/>
</dbReference>
<dbReference type="PANTHER" id="PTHR11575">
    <property type="entry name" value="5'-NUCLEOTIDASE-RELATED"/>
    <property type="match status" value="1"/>
</dbReference>
<reference evidence="7" key="1">
    <citation type="submission" date="2015-09" db="EMBL/GenBank/DDBJ databases">
        <authorList>
            <person name="Rodrigo-Torres Lidia"/>
            <person name="Arahal R.David."/>
        </authorList>
    </citation>
    <scope>NUCLEOTIDE SEQUENCE [LARGE SCALE GENOMIC DNA]</scope>
    <source>
        <strain evidence="7">CECT 5114</strain>
    </source>
</reference>
<dbReference type="Pfam" id="PF02872">
    <property type="entry name" value="5_nucleotid_C"/>
    <property type="match status" value="1"/>
</dbReference>
<dbReference type="GO" id="GO:0000166">
    <property type="term" value="F:nucleotide binding"/>
    <property type="evidence" value="ECO:0007669"/>
    <property type="project" value="UniProtKB-KW"/>
</dbReference>
<dbReference type="PRINTS" id="PR01607">
    <property type="entry name" value="APYRASEFAMLY"/>
</dbReference>
<keyword evidence="3" id="KW-0547">Nucleotide-binding</keyword>
<dbReference type="STRING" id="1715691.TA5113_02206"/>
<evidence type="ECO:0000256" key="2">
    <source>
        <dbReference type="ARBA" id="ARBA00022729"/>
    </source>
</evidence>
<accession>A0A0P1IVJ1</accession>
<evidence type="ECO:0000313" key="6">
    <source>
        <dbReference type="EMBL" id="CUK26014.1"/>
    </source>
</evidence>
<dbReference type="Pfam" id="PF00149">
    <property type="entry name" value="Metallophos"/>
    <property type="match status" value="1"/>
</dbReference>
<organism evidence="6 7">
    <name type="scientific">Cognatishimia activa</name>
    <dbReference type="NCBI Taxonomy" id="1715691"/>
    <lineage>
        <taxon>Bacteria</taxon>
        <taxon>Pseudomonadati</taxon>
        <taxon>Pseudomonadota</taxon>
        <taxon>Alphaproteobacteria</taxon>
        <taxon>Rhodobacterales</taxon>
        <taxon>Paracoccaceae</taxon>
        <taxon>Cognatishimia</taxon>
    </lineage>
</organism>
<dbReference type="InterPro" id="IPR006146">
    <property type="entry name" value="5'-Nucleotdase_CS"/>
</dbReference>
<keyword evidence="2" id="KW-0732">Signal</keyword>
<dbReference type="InterPro" id="IPR004843">
    <property type="entry name" value="Calcineurin-like_PHP"/>
</dbReference>